<dbReference type="InParanoid" id="W0RP75"/>
<organism evidence="2 3">
    <name type="scientific">Gemmatirosa kalamazoonensis</name>
    <dbReference type="NCBI Taxonomy" id="861299"/>
    <lineage>
        <taxon>Bacteria</taxon>
        <taxon>Pseudomonadati</taxon>
        <taxon>Gemmatimonadota</taxon>
        <taxon>Gemmatimonadia</taxon>
        <taxon>Gemmatimonadales</taxon>
        <taxon>Gemmatimonadaceae</taxon>
        <taxon>Gemmatirosa</taxon>
    </lineage>
</organism>
<dbReference type="InterPro" id="IPR025297">
    <property type="entry name" value="DUF4159"/>
</dbReference>
<evidence type="ECO:0000313" key="2">
    <source>
        <dbReference type="EMBL" id="AHG92287.1"/>
    </source>
</evidence>
<dbReference type="RefSeq" id="WP_025413635.1">
    <property type="nucleotide sequence ID" value="NZ_CP007129.1"/>
</dbReference>
<evidence type="ECO:0000313" key="3">
    <source>
        <dbReference type="Proteomes" id="UP000019151"/>
    </source>
</evidence>
<dbReference type="Proteomes" id="UP000019151">
    <property type="component" value="Plasmid 1"/>
</dbReference>
<proteinExistence type="predicted"/>
<dbReference type="HOGENOM" id="CLU_058818_1_0_0"/>
<dbReference type="OrthoDB" id="9804083at2"/>
<sequence length="250" mass="29325">MRSRRIALLAAAVTIVVAALVGVLRVRPLGAQRYMRFDPNVAYDGRFTFVRVKYIVRWRSGWEFDYPAMERNFMKLTDELTTLRPHTEESNIHTFDDPELLKFPIAYLSEPGGWYLNPKEAEGLRNYLAKGGFLWVDDFMRDEWVQFERQIRLVLPDARFVRLDPSHPIYNAFFHIDSLTLHHPQATELRGEFYGIYEDNDPSKRLMVVIDYNTDVGDFMEWSGQGWFPVNVTNDAYKIAIDYIIYGLTH</sequence>
<gene>
    <name evidence="2" type="ORF">J421_4752</name>
</gene>
<feature type="domain" description="DUF4159" evidence="1">
    <location>
        <begin position="48"/>
        <end position="248"/>
    </location>
</feature>
<reference evidence="2 3" key="1">
    <citation type="journal article" date="2014" name="Genome Announc.">
        <title>Genome Sequence and Methylome of Soil Bacterium Gemmatirosa kalamazoonensis KBS708T, a Member of the Rarely Cultivated Gemmatimonadetes Phylum.</title>
        <authorList>
            <person name="Debruyn J.M."/>
            <person name="Radosevich M."/>
            <person name="Wommack K.E."/>
            <person name="Polson S.W."/>
            <person name="Hauser L.J."/>
            <person name="Fawaz M.N."/>
            <person name="Korlach J."/>
            <person name="Tsai Y.C."/>
        </authorList>
    </citation>
    <scope>NUCLEOTIDE SEQUENCE [LARGE SCALE GENOMIC DNA]</scope>
    <source>
        <strain evidence="2 3">KBS708</strain>
        <plasmid evidence="3">Plasmid 1</plasmid>
    </source>
</reference>
<evidence type="ECO:0000259" key="1">
    <source>
        <dbReference type="Pfam" id="PF13709"/>
    </source>
</evidence>
<dbReference type="EMBL" id="CP007129">
    <property type="protein sequence ID" value="AHG92287.1"/>
    <property type="molecule type" value="Genomic_DNA"/>
</dbReference>
<keyword evidence="2" id="KW-0614">Plasmid</keyword>
<keyword evidence="3" id="KW-1185">Reference proteome</keyword>
<dbReference type="Pfam" id="PF13709">
    <property type="entry name" value="DUF4159"/>
    <property type="match status" value="1"/>
</dbReference>
<protein>
    <recommendedName>
        <fullName evidence="1">DUF4159 domain-containing protein</fullName>
    </recommendedName>
</protein>
<dbReference type="KEGG" id="gba:J421_4752"/>
<name>W0RP75_9BACT</name>
<dbReference type="Gene3D" id="3.40.50.12140">
    <property type="entry name" value="Domain of unknown function DUF4159"/>
    <property type="match status" value="1"/>
</dbReference>
<dbReference type="AlphaFoldDB" id="W0RP75"/>
<accession>W0RP75</accession>
<geneLocation type="plasmid" evidence="2 3">
    <name>1</name>
</geneLocation>